<keyword evidence="2 5" id="KW-0732">Signal</keyword>
<dbReference type="InterPro" id="IPR029058">
    <property type="entry name" value="AB_hydrolase_fold"/>
</dbReference>
<feature type="chain" id="PRO_5037664842" evidence="5">
    <location>
        <begin position="24"/>
        <end position="512"/>
    </location>
</feature>
<feature type="compositionally biased region" description="Low complexity" evidence="4">
    <location>
        <begin position="495"/>
        <end position="506"/>
    </location>
</feature>
<evidence type="ECO:0000259" key="7">
    <source>
        <dbReference type="Pfam" id="PF08386"/>
    </source>
</evidence>
<dbReference type="EMBL" id="BOQN01000011">
    <property type="protein sequence ID" value="GIM89108.1"/>
    <property type="molecule type" value="Genomic_DNA"/>
</dbReference>
<evidence type="ECO:0000256" key="5">
    <source>
        <dbReference type="SAM" id="SignalP"/>
    </source>
</evidence>
<feature type="domain" description="Peptidase S33 tripeptidyl aminopeptidase-like C-terminal" evidence="7">
    <location>
        <begin position="383"/>
        <end position="477"/>
    </location>
</feature>
<keyword evidence="9" id="KW-1185">Reference proteome</keyword>
<feature type="domain" description="AB hydrolase-1" evidence="6">
    <location>
        <begin position="80"/>
        <end position="243"/>
    </location>
</feature>
<feature type="region of interest" description="Disordered" evidence="4">
    <location>
        <begin position="476"/>
        <end position="512"/>
    </location>
</feature>
<evidence type="ECO:0000259" key="6">
    <source>
        <dbReference type="Pfam" id="PF00561"/>
    </source>
</evidence>
<name>A0A919T4L0_9ACTN</name>
<dbReference type="GO" id="GO:0016787">
    <property type="term" value="F:hydrolase activity"/>
    <property type="evidence" value="ECO:0007669"/>
    <property type="project" value="UniProtKB-KW"/>
</dbReference>
<evidence type="ECO:0000313" key="9">
    <source>
        <dbReference type="Proteomes" id="UP000677082"/>
    </source>
</evidence>
<dbReference type="PANTHER" id="PTHR43248:SF29">
    <property type="entry name" value="TRIPEPTIDYL AMINOPEPTIDASE"/>
    <property type="match status" value="1"/>
</dbReference>
<feature type="signal peptide" evidence="5">
    <location>
        <begin position="1"/>
        <end position="23"/>
    </location>
</feature>
<evidence type="ECO:0000313" key="8">
    <source>
        <dbReference type="EMBL" id="GIM89108.1"/>
    </source>
</evidence>
<proteinExistence type="inferred from homology"/>
<dbReference type="Proteomes" id="UP000677082">
    <property type="component" value="Unassembled WGS sequence"/>
</dbReference>
<gene>
    <name evidence="8" type="ORF">Ato02nite_009010</name>
</gene>
<sequence length="512" mass="54422">MLTAVAVGALLVTAGLLAPGAEAATGLVWTACTDEGLIEAGAQCTRLTVPVDHARPSGAKLTLALSRVRHTSPDSAYQGVMLVNPGGPGAPGLGLATLGASVPGEVGGRYDWIGFDPRGVGASSPALTCDPAVNGYHRPYYVPLTRTIEKAWLDRSRDYAAKCGRAGGALLDHLRGTDIVQDIDHIRRALAAPKINFYGFSYGSYLGQLYATRFPGNVRRMVLDGVADPGRLGYRGQNLDQDPGFDRNMGLFFDWIAKHDDIYHLGTSGAAVERTYYAEEARLRRAPAGGVIGPDELSDALLDAGYGVLGWADDAAAFAALINDDDPGPVKDLYDSAYPQEPGGDNGTAGYLATVCTDSKWPRDYATWKRDATRLHRVAPYETWANVWFNAPCLFWPARAADPARIDGGQAPPVLLLSETFDAATPFSGALEARRRFPRSVLIEGVGGSTHAASLNGVACTDDAVAAYLRDGSLPRRLNGSRSDKRCEPLPQPDPSATTAADPAAAKLGRRR</sequence>
<dbReference type="InterPro" id="IPR000073">
    <property type="entry name" value="AB_hydrolase_1"/>
</dbReference>
<accession>A0A919T4L0</accession>
<evidence type="ECO:0000256" key="2">
    <source>
        <dbReference type="ARBA" id="ARBA00022729"/>
    </source>
</evidence>
<protein>
    <submittedName>
        <fullName evidence="8">Peptidase</fullName>
    </submittedName>
</protein>
<dbReference type="InterPro" id="IPR013595">
    <property type="entry name" value="Pept_S33_TAP-like_C"/>
</dbReference>
<reference evidence="8 9" key="1">
    <citation type="submission" date="2021-03" db="EMBL/GenBank/DDBJ databases">
        <title>Whole genome shotgun sequence of Actinoplanes toevensis NBRC 105298.</title>
        <authorList>
            <person name="Komaki H."/>
            <person name="Tamura T."/>
        </authorList>
    </citation>
    <scope>NUCLEOTIDE SEQUENCE [LARGE SCALE GENOMIC DNA]</scope>
    <source>
        <strain evidence="8 9">NBRC 105298</strain>
    </source>
</reference>
<organism evidence="8 9">
    <name type="scientific">Paractinoplanes toevensis</name>
    <dbReference type="NCBI Taxonomy" id="571911"/>
    <lineage>
        <taxon>Bacteria</taxon>
        <taxon>Bacillati</taxon>
        <taxon>Actinomycetota</taxon>
        <taxon>Actinomycetes</taxon>
        <taxon>Micromonosporales</taxon>
        <taxon>Micromonosporaceae</taxon>
        <taxon>Paractinoplanes</taxon>
    </lineage>
</organism>
<keyword evidence="3" id="KW-0378">Hydrolase</keyword>
<dbReference type="Pfam" id="PF08386">
    <property type="entry name" value="Abhydrolase_4"/>
    <property type="match status" value="1"/>
</dbReference>
<evidence type="ECO:0000256" key="1">
    <source>
        <dbReference type="ARBA" id="ARBA00010088"/>
    </source>
</evidence>
<dbReference type="Gene3D" id="3.40.50.1820">
    <property type="entry name" value="alpha/beta hydrolase"/>
    <property type="match status" value="1"/>
</dbReference>
<evidence type="ECO:0000256" key="3">
    <source>
        <dbReference type="ARBA" id="ARBA00022801"/>
    </source>
</evidence>
<dbReference type="PANTHER" id="PTHR43248">
    <property type="entry name" value="2-SUCCINYL-6-HYDROXY-2,4-CYCLOHEXADIENE-1-CARBOXYLATE SYNTHASE"/>
    <property type="match status" value="1"/>
</dbReference>
<comment type="similarity">
    <text evidence="1">Belongs to the peptidase S33 family.</text>
</comment>
<dbReference type="SUPFAM" id="SSF53474">
    <property type="entry name" value="alpha/beta-Hydrolases"/>
    <property type="match status" value="1"/>
</dbReference>
<evidence type="ECO:0000256" key="4">
    <source>
        <dbReference type="SAM" id="MobiDB-lite"/>
    </source>
</evidence>
<dbReference type="Pfam" id="PF00561">
    <property type="entry name" value="Abhydrolase_1"/>
    <property type="match status" value="1"/>
</dbReference>
<comment type="caution">
    <text evidence="8">The sequence shown here is derived from an EMBL/GenBank/DDBJ whole genome shotgun (WGS) entry which is preliminary data.</text>
</comment>
<dbReference type="InterPro" id="IPR051601">
    <property type="entry name" value="Serine_prot/Carboxylest_S33"/>
</dbReference>
<dbReference type="AlphaFoldDB" id="A0A919T4L0"/>